<name>A0ABQ5GGG9_9ASTR</name>
<dbReference type="SUPFAM" id="SSF56112">
    <property type="entry name" value="Protein kinase-like (PK-like)"/>
    <property type="match status" value="1"/>
</dbReference>
<dbReference type="PANTHER" id="PTHR45934">
    <property type="entry name" value="FAD/NAD(P)-BINDING OXIDOREDUCTASE FAMILY PROTEIN"/>
    <property type="match status" value="1"/>
</dbReference>
<feature type="domain" description="Protein kinase" evidence="3">
    <location>
        <begin position="110"/>
        <end position="273"/>
    </location>
</feature>
<evidence type="ECO:0000256" key="2">
    <source>
        <dbReference type="ARBA" id="ARBA00023033"/>
    </source>
</evidence>
<dbReference type="Gene3D" id="1.10.510.10">
    <property type="entry name" value="Transferase(Phosphotransferase) domain 1"/>
    <property type="match status" value="1"/>
</dbReference>
<dbReference type="EMBL" id="BQNB010018421">
    <property type="protein sequence ID" value="GJT74209.1"/>
    <property type="molecule type" value="Genomic_DNA"/>
</dbReference>
<dbReference type="Proteomes" id="UP001151760">
    <property type="component" value="Unassembled WGS sequence"/>
</dbReference>
<reference evidence="4" key="1">
    <citation type="journal article" date="2022" name="Int. J. Mol. Sci.">
        <title>Draft Genome of Tanacetum Coccineum: Genomic Comparison of Closely Related Tanacetum-Family Plants.</title>
        <authorList>
            <person name="Yamashiro T."/>
            <person name="Shiraishi A."/>
            <person name="Nakayama K."/>
            <person name="Satake H."/>
        </authorList>
    </citation>
    <scope>NUCLEOTIDE SEQUENCE</scope>
</reference>
<evidence type="ECO:0000313" key="5">
    <source>
        <dbReference type="Proteomes" id="UP001151760"/>
    </source>
</evidence>
<evidence type="ECO:0000313" key="4">
    <source>
        <dbReference type="EMBL" id="GJT74209.1"/>
    </source>
</evidence>
<evidence type="ECO:0000256" key="1">
    <source>
        <dbReference type="ARBA" id="ARBA00023002"/>
    </source>
</evidence>
<comment type="caution">
    <text evidence="4">The sequence shown here is derived from an EMBL/GenBank/DDBJ whole genome shotgun (WGS) entry which is preliminary data.</text>
</comment>
<sequence>MKMKWAMMGRNNAMACVGDGNRLAITNGICGFATALALHRKEIKSVVFERTKSLRNVTGAAIGIRQNRWLTLDQLGVADILCPIVVPVKRDRSLMLDGGKQKGMPIWMIILLGARAGAGQSALEALQRADCSRESVALRHSSTLKLMKLIEDTIQILMAKIESIVQSMNDNLSAEVIQSNKIDDLKLNSTLLKQLEDLQNELKDNRCIYTSRPYILLKGAGRTPLNLETRSAIALGAAHGITYLHAQRLTISQGNIKSSSILLTTSYEAHVNL</sequence>
<dbReference type="SUPFAM" id="SSF51905">
    <property type="entry name" value="FAD/NAD(P)-binding domain"/>
    <property type="match status" value="1"/>
</dbReference>
<dbReference type="InterPro" id="IPR044560">
    <property type="entry name" value="MOase"/>
</dbReference>
<evidence type="ECO:0000259" key="3">
    <source>
        <dbReference type="PROSITE" id="PS50011"/>
    </source>
</evidence>
<dbReference type="InterPro" id="IPR036188">
    <property type="entry name" value="FAD/NAD-bd_sf"/>
</dbReference>
<keyword evidence="2" id="KW-0503">Monooxygenase</keyword>
<keyword evidence="1" id="KW-0560">Oxidoreductase</keyword>
<dbReference type="Gene3D" id="3.50.50.60">
    <property type="entry name" value="FAD/NAD(P)-binding domain"/>
    <property type="match status" value="1"/>
</dbReference>
<dbReference type="InterPro" id="IPR011009">
    <property type="entry name" value="Kinase-like_dom_sf"/>
</dbReference>
<protein>
    <submittedName>
        <fullName evidence="4">Aromatic-ring hydroxylase-like protein</fullName>
    </submittedName>
</protein>
<reference evidence="4" key="2">
    <citation type="submission" date="2022-01" db="EMBL/GenBank/DDBJ databases">
        <authorList>
            <person name="Yamashiro T."/>
            <person name="Shiraishi A."/>
            <person name="Satake H."/>
            <person name="Nakayama K."/>
        </authorList>
    </citation>
    <scope>NUCLEOTIDE SEQUENCE</scope>
</reference>
<gene>
    <name evidence="4" type="ORF">Tco_1040934</name>
</gene>
<accession>A0ABQ5GGG9</accession>
<dbReference type="InterPro" id="IPR000719">
    <property type="entry name" value="Prot_kinase_dom"/>
</dbReference>
<dbReference type="PANTHER" id="PTHR45934:SF2">
    <property type="entry name" value="MONOOXYGENASE 1"/>
    <property type="match status" value="1"/>
</dbReference>
<dbReference type="PROSITE" id="PS50011">
    <property type="entry name" value="PROTEIN_KINASE_DOM"/>
    <property type="match status" value="1"/>
</dbReference>
<keyword evidence="5" id="KW-1185">Reference proteome</keyword>
<proteinExistence type="predicted"/>
<organism evidence="4 5">
    <name type="scientific">Tanacetum coccineum</name>
    <dbReference type="NCBI Taxonomy" id="301880"/>
    <lineage>
        <taxon>Eukaryota</taxon>
        <taxon>Viridiplantae</taxon>
        <taxon>Streptophyta</taxon>
        <taxon>Embryophyta</taxon>
        <taxon>Tracheophyta</taxon>
        <taxon>Spermatophyta</taxon>
        <taxon>Magnoliopsida</taxon>
        <taxon>eudicotyledons</taxon>
        <taxon>Gunneridae</taxon>
        <taxon>Pentapetalae</taxon>
        <taxon>asterids</taxon>
        <taxon>campanulids</taxon>
        <taxon>Asterales</taxon>
        <taxon>Asteraceae</taxon>
        <taxon>Asteroideae</taxon>
        <taxon>Anthemideae</taxon>
        <taxon>Anthemidinae</taxon>
        <taxon>Tanacetum</taxon>
    </lineage>
</organism>